<accession>A0AA39G5X6</accession>
<keyword evidence="6" id="KW-0067">ATP-binding</keyword>
<reference evidence="10" key="2">
    <citation type="submission" date="2023-03" db="EMBL/GenBank/DDBJ databases">
        <authorList>
            <person name="Inwood S.N."/>
            <person name="Skelly J.G."/>
            <person name="Guhlin J."/>
            <person name="Harrop T.W.R."/>
            <person name="Goldson S.G."/>
            <person name="Dearden P.K."/>
        </authorList>
    </citation>
    <scope>NUCLEOTIDE SEQUENCE</scope>
    <source>
        <strain evidence="10">Lincoln</strain>
        <tissue evidence="10">Whole body</tissue>
    </source>
</reference>
<dbReference type="PANTHER" id="PTHR45639">
    <property type="entry name" value="HSC70CB, ISOFORM G-RELATED"/>
    <property type="match status" value="1"/>
</dbReference>
<feature type="compositionally biased region" description="Acidic residues" evidence="9">
    <location>
        <begin position="928"/>
        <end position="945"/>
    </location>
</feature>
<evidence type="ECO:0000256" key="6">
    <source>
        <dbReference type="ARBA" id="ARBA00022840"/>
    </source>
</evidence>
<evidence type="ECO:0000256" key="7">
    <source>
        <dbReference type="ARBA" id="ARBA00023186"/>
    </source>
</evidence>
<dbReference type="GO" id="GO:0140662">
    <property type="term" value="F:ATP-dependent protein folding chaperone"/>
    <property type="evidence" value="ECO:0007669"/>
    <property type="project" value="InterPro"/>
</dbReference>
<comment type="subcellular location">
    <subcellularLocation>
        <location evidence="1">Endoplasmic reticulum lumen</location>
    </subcellularLocation>
</comment>
<evidence type="ECO:0000256" key="9">
    <source>
        <dbReference type="SAM" id="MobiDB-lite"/>
    </source>
</evidence>
<dbReference type="PRINTS" id="PR00301">
    <property type="entry name" value="HEATSHOCK70"/>
</dbReference>
<dbReference type="Pfam" id="PF00012">
    <property type="entry name" value="HSP70"/>
    <property type="match status" value="1"/>
</dbReference>
<dbReference type="FunFam" id="3.90.640.10:FF:000004">
    <property type="entry name" value="Heat shock 70 kDa protein 4"/>
    <property type="match status" value="1"/>
</dbReference>
<dbReference type="GO" id="GO:0005524">
    <property type="term" value="F:ATP binding"/>
    <property type="evidence" value="ECO:0007669"/>
    <property type="project" value="UniProtKB-KW"/>
</dbReference>
<evidence type="ECO:0000256" key="5">
    <source>
        <dbReference type="ARBA" id="ARBA00022824"/>
    </source>
</evidence>
<protein>
    <recommendedName>
        <fullName evidence="8">Hypoxia up-regulated protein 1</fullName>
    </recommendedName>
</protein>
<dbReference type="GO" id="GO:0034663">
    <property type="term" value="C:endoplasmic reticulum chaperone complex"/>
    <property type="evidence" value="ECO:0007669"/>
    <property type="project" value="TreeGrafter"/>
</dbReference>
<dbReference type="AlphaFoldDB" id="A0AA39G5X6"/>
<dbReference type="InterPro" id="IPR013126">
    <property type="entry name" value="Hsp_70_fam"/>
</dbReference>
<dbReference type="EMBL" id="JAQQBR010000002">
    <property type="protein sequence ID" value="KAK0181636.1"/>
    <property type="molecule type" value="Genomic_DNA"/>
</dbReference>
<keyword evidence="5" id="KW-0256">Endoplasmic reticulum</keyword>
<sequence>MIASGPSGLVTILVGMTCIIGYTYGVAVMSVDVGSEWMKVAIVSPGVPMEIALNKESKRKTPVNIAFRDDDRLFGEDAQIVGLRFPKKSFSYILDLLGKSINNSIVDLYRKRFPHYDIIADEERNTIAFKLNEETIYTPEELLAQILHKAKEFAENSARQKINEAVLTVPGFFNQAERRAVLKAAELADLKVLQLINDYTAVALNYGIFHRKEINETAHYIIFYDMGASSTTATVVSYQNIKMKDRGVMEVIPQINILGVGYDRTLGGLEVQIRLQRYLAEEFDKLKKTSTSVFKNDRAMAKLFKEAGRVKNVLSANVDHYAQIEGLLDDIDFRLQVTREKLEELCSDFFKRVTAPLKMALDTSALTMDVISQVVLVGAGTRMPKVQDLLAEYVGSELSKNLNADEAAVLGAVYKAADLSQGFKVKKYITKDSVLFPIQIVFDKSTEDKSKQVRRTLFGKTNAYPQKKIITFNKRKNDFSFAVNYADLDYLPAHEIAAIGNLNLSTVTLTGVAEALEKLEKEAAENKGIKAHFLLDDSGLLNLMNVELVGEKTGAVDVKDEGTLSKLGSTISQFFSGSDDGDGAEKTDGLKEDVKPVQEEPEQVPPKPVTEEEKSKTENETKQATPDDNKSTNQTDSKIDKKMKVTVLKELIQYTETKYGPQMLTGDKFASSREKIQALELRDLERTKRETALNNLESFVIDSQQKLLTEEYRQAADAKEIDEINEACQKTSDWLYEEGFDATADVYEEKLANLTKLTSDLYERVFEHRERPDVLKGMVSLLNASNVFLNNMRNSNTVDQIFTVVELETLEKTINDTQEYHATVIKVTAETPLYETVKYKVRDIANKMALLDREIKYLVNKAKIWKPKQDVNATQSDKVIDETSKGNQTDSESSNSTADSDTEKILEAADEKPNETIESDDDVKLENDDTVESTEDVQEELHEEL</sequence>
<dbReference type="Gene3D" id="3.90.640.10">
    <property type="entry name" value="Actin, Chain A, domain 4"/>
    <property type="match status" value="1"/>
</dbReference>
<feature type="compositionally biased region" description="Basic and acidic residues" evidence="9">
    <location>
        <begin position="901"/>
        <end position="915"/>
    </location>
</feature>
<dbReference type="FunFam" id="3.30.30.30:FF:000004">
    <property type="entry name" value="hypoxia up-regulated protein 1"/>
    <property type="match status" value="1"/>
</dbReference>
<evidence type="ECO:0000256" key="1">
    <source>
        <dbReference type="ARBA" id="ARBA00004319"/>
    </source>
</evidence>
<organism evidence="10 11">
    <name type="scientific">Microctonus hyperodae</name>
    <name type="common">Parasitoid wasp</name>
    <dbReference type="NCBI Taxonomy" id="165561"/>
    <lineage>
        <taxon>Eukaryota</taxon>
        <taxon>Metazoa</taxon>
        <taxon>Ecdysozoa</taxon>
        <taxon>Arthropoda</taxon>
        <taxon>Hexapoda</taxon>
        <taxon>Insecta</taxon>
        <taxon>Pterygota</taxon>
        <taxon>Neoptera</taxon>
        <taxon>Endopterygota</taxon>
        <taxon>Hymenoptera</taxon>
        <taxon>Apocrita</taxon>
        <taxon>Ichneumonoidea</taxon>
        <taxon>Braconidae</taxon>
        <taxon>Euphorinae</taxon>
        <taxon>Microctonus</taxon>
    </lineage>
</organism>
<dbReference type="CDD" id="cd10230">
    <property type="entry name" value="ASKHA_NBD_HSP70_HYOU1"/>
    <property type="match status" value="1"/>
</dbReference>
<evidence type="ECO:0000256" key="2">
    <source>
        <dbReference type="ARBA" id="ARBA00007381"/>
    </source>
</evidence>
<keyword evidence="3" id="KW-0732">Signal</keyword>
<dbReference type="InterPro" id="IPR043129">
    <property type="entry name" value="ATPase_NBD"/>
</dbReference>
<dbReference type="GO" id="GO:0005788">
    <property type="term" value="C:endoplasmic reticulum lumen"/>
    <property type="evidence" value="ECO:0007669"/>
    <property type="project" value="UniProtKB-SubCell"/>
</dbReference>
<dbReference type="Proteomes" id="UP001168972">
    <property type="component" value="Unassembled WGS sequence"/>
</dbReference>
<evidence type="ECO:0000313" key="11">
    <source>
        <dbReference type="Proteomes" id="UP001168972"/>
    </source>
</evidence>
<dbReference type="SUPFAM" id="SSF53067">
    <property type="entry name" value="Actin-like ATPase domain"/>
    <property type="match status" value="2"/>
</dbReference>
<keyword evidence="7" id="KW-0143">Chaperone</keyword>
<proteinExistence type="inferred from homology"/>
<dbReference type="Gene3D" id="3.30.420.40">
    <property type="match status" value="2"/>
</dbReference>
<feature type="compositionally biased region" description="Basic and acidic residues" evidence="9">
    <location>
        <begin position="583"/>
        <end position="598"/>
    </location>
</feature>
<comment type="similarity">
    <text evidence="2">Belongs to the heat shock protein 70 family.</text>
</comment>
<dbReference type="Gene3D" id="1.20.1270.10">
    <property type="match status" value="1"/>
</dbReference>
<evidence type="ECO:0000256" key="3">
    <source>
        <dbReference type="ARBA" id="ARBA00022729"/>
    </source>
</evidence>
<feature type="compositionally biased region" description="Polar residues" evidence="9">
    <location>
        <begin position="885"/>
        <end position="899"/>
    </location>
</feature>
<name>A0AA39G5X6_MICHY</name>
<dbReference type="Gene3D" id="3.30.30.30">
    <property type="match status" value="1"/>
</dbReference>
<dbReference type="GO" id="GO:0030968">
    <property type="term" value="P:endoplasmic reticulum unfolded protein response"/>
    <property type="evidence" value="ECO:0007669"/>
    <property type="project" value="TreeGrafter"/>
</dbReference>
<dbReference type="InterPro" id="IPR029048">
    <property type="entry name" value="HSP70_C_sf"/>
</dbReference>
<evidence type="ECO:0000256" key="8">
    <source>
        <dbReference type="ARBA" id="ARBA00040503"/>
    </source>
</evidence>
<comment type="caution">
    <text evidence="10">The sequence shown here is derived from an EMBL/GenBank/DDBJ whole genome shotgun (WGS) entry which is preliminary data.</text>
</comment>
<dbReference type="Gene3D" id="2.60.34.10">
    <property type="entry name" value="Substrate Binding Domain Of DNAk, Chain A, domain 1"/>
    <property type="match status" value="1"/>
</dbReference>
<keyword evidence="11" id="KW-1185">Reference proteome</keyword>
<feature type="compositionally biased region" description="Basic and acidic residues" evidence="9">
    <location>
        <begin position="609"/>
        <end position="630"/>
    </location>
</feature>
<reference evidence="10" key="1">
    <citation type="journal article" date="2023" name="bioRxiv">
        <title>Scaffold-level genome assemblies of two parasitoid biocontrol wasps reveal the parthenogenesis mechanism and an associated novel virus.</title>
        <authorList>
            <person name="Inwood S."/>
            <person name="Skelly J."/>
            <person name="Guhlin J."/>
            <person name="Harrop T."/>
            <person name="Goldson S."/>
            <person name="Dearden P."/>
        </authorList>
    </citation>
    <scope>NUCLEOTIDE SEQUENCE</scope>
    <source>
        <strain evidence="10">Lincoln</strain>
        <tissue evidence="10">Whole body</tissue>
    </source>
</reference>
<dbReference type="InterPro" id="IPR029047">
    <property type="entry name" value="HSP70_peptide-bd_sf"/>
</dbReference>
<dbReference type="SUPFAM" id="SSF100934">
    <property type="entry name" value="Heat shock protein 70kD (HSP70), C-terminal subdomain"/>
    <property type="match status" value="1"/>
</dbReference>
<evidence type="ECO:0000313" key="10">
    <source>
        <dbReference type="EMBL" id="KAK0181636.1"/>
    </source>
</evidence>
<keyword evidence="4" id="KW-0547">Nucleotide-binding</keyword>
<dbReference type="FunFam" id="1.20.1270.10:FF:000002">
    <property type="entry name" value="Heat shock 70 kDa protein 4"/>
    <property type="match status" value="1"/>
</dbReference>
<dbReference type="PANTHER" id="PTHR45639:SF3">
    <property type="entry name" value="HYPOXIA UP-REGULATED PROTEIN 1"/>
    <property type="match status" value="1"/>
</dbReference>
<evidence type="ECO:0000256" key="4">
    <source>
        <dbReference type="ARBA" id="ARBA00022741"/>
    </source>
</evidence>
<gene>
    <name evidence="10" type="ORF">PV327_003906</name>
</gene>
<feature type="region of interest" description="Disordered" evidence="9">
    <location>
        <begin position="873"/>
        <end position="945"/>
    </location>
</feature>
<feature type="region of interest" description="Disordered" evidence="9">
    <location>
        <begin position="575"/>
        <end position="637"/>
    </location>
</feature>